<feature type="domain" description="PhoU" evidence="1">
    <location>
        <begin position="19"/>
        <end position="102"/>
    </location>
</feature>
<accession>A0A0F8CK15</accession>
<dbReference type="InterPro" id="IPR026022">
    <property type="entry name" value="PhoU_dom"/>
</dbReference>
<dbReference type="Gene3D" id="1.20.58.220">
    <property type="entry name" value="Phosphate transport system protein phou homolog 2, domain 2"/>
    <property type="match status" value="1"/>
</dbReference>
<proteinExistence type="predicted"/>
<sequence>MPRENYQEELNELRADVVAMGELVGERYASAIEAAATGDDELAEEVVEGDSEVNETYLGLEEECTELLALQQPVAGDLRLVTASFKVITDLERVADLATNLAGYGGPDGGVHPAVEFRELGEDAGEMVADAVAADERATPRPAA</sequence>
<comment type="caution">
    <text evidence="2">The sequence shown here is derived from an EMBL/GenBank/DDBJ whole genome shotgun (WGS) entry which is preliminary data.</text>
</comment>
<protein>
    <submittedName>
        <fullName evidence="2">Transcriptional regulator</fullName>
    </submittedName>
</protein>
<dbReference type="SUPFAM" id="SSF109755">
    <property type="entry name" value="PhoU-like"/>
    <property type="match status" value="1"/>
</dbReference>
<evidence type="ECO:0000259" key="1">
    <source>
        <dbReference type="Pfam" id="PF01895"/>
    </source>
</evidence>
<evidence type="ECO:0000313" key="2">
    <source>
        <dbReference type="EMBL" id="KKF39232.1"/>
    </source>
</evidence>
<dbReference type="Proteomes" id="UP000053331">
    <property type="component" value="Unassembled WGS sequence"/>
</dbReference>
<reference evidence="2 3" key="1">
    <citation type="journal article" date="2015" name="Genome Announc.">
        <title>Draft genome sequence of a Halorubrum H3 strain isolated from the burlinskoye salt lake (Altai Krai, Russia).</title>
        <authorList>
            <person name="Rozanov A.S."/>
            <person name="Bryanskaya A.V."/>
            <person name="Malup T.K."/>
            <person name="Kotenko A.V."/>
            <person name="Peltek S.E."/>
        </authorList>
    </citation>
    <scope>NUCLEOTIDE SEQUENCE [LARGE SCALE GENOMIC DNA]</scope>
    <source>
        <strain evidence="2 3">H3</strain>
    </source>
</reference>
<organism evidence="2 3">
    <name type="scientific">Halorubrum saccharovorum</name>
    <dbReference type="NCBI Taxonomy" id="2248"/>
    <lineage>
        <taxon>Archaea</taxon>
        <taxon>Methanobacteriati</taxon>
        <taxon>Methanobacteriota</taxon>
        <taxon>Stenosarchaea group</taxon>
        <taxon>Halobacteria</taxon>
        <taxon>Halobacteriales</taxon>
        <taxon>Haloferacaceae</taxon>
        <taxon>Halorubrum</taxon>
    </lineage>
</organism>
<dbReference type="GO" id="GO:0030643">
    <property type="term" value="P:intracellular phosphate ion homeostasis"/>
    <property type="evidence" value="ECO:0007669"/>
    <property type="project" value="InterPro"/>
</dbReference>
<gene>
    <name evidence="2" type="ORF">FK85_30190</name>
</gene>
<dbReference type="EMBL" id="JNFH02000082">
    <property type="protein sequence ID" value="KKF39232.1"/>
    <property type="molecule type" value="Genomic_DNA"/>
</dbReference>
<dbReference type="Pfam" id="PF01895">
    <property type="entry name" value="PhoU"/>
    <property type="match status" value="1"/>
</dbReference>
<dbReference type="PANTHER" id="PTHR42930:SF3">
    <property type="entry name" value="PHOSPHATE-SPECIFIC TRANSPORT SYSTEM ACCESSORY PROTEIN PHOU"/>
    <property type="match status" value="1"/>
</dbReference>
<dbReference type="PANTHER" id="PTHR42930">
    <property type="entry name" value="PHOSPHATE-SPECIFIC TRANSPORT SYSTEM ACCESSORY PROTEIN PHOU"/>
    <property type="match status" value="1"/>
</dbReference>
<name>A0A0F8CK15_9EURY</name>
<dbReference type="InterPro" id="IPR038078">
    <property type="entry name" value="PhoU-like_sf"/>
</dbReference>
<feature type="non-terminal residue" evidence="2">
    <location>
        <position position="144"/>
    </location>
</feature>
<evidence type="ECO:0000313" key="3">
    <source>
        <dbReference type="Proteomes" id="UP000053331"/>
    </source>
</evidence>
<dbReference type="InterPro" id="IPR028366">
    <property type="entry name" value="PhoU"/>
</dbReference>
<dbReference type="GO" id="GO:0045936">
    <property type="term" value="P:negative regulation of phosphate metabolic process"/>
    <property type="evidence" value="ECO:0007669"/>
    <property type="project" value="InterPro"/>
</dbReference>
<keyword evidence="3" id="KW-1185">Reference proteome</keyword>
<dbReference type="AlphaFoldDB" id="A0A0F8CK15"/>